<reference evidence="1 2" key="1">
    <citation type="journal article" date="2015" name="Fungal Genet. Biol.">
        <title>Evolution of novel wood decay mechanisms in Agaricales revealed by the genome sequences of Fistulina hepatica and Cylindrobasidium torrendii.</title>
        <authorList>
            <person name="Floudas D."/>
            <person name="Held B.W."/>
            <person name="Riley R."/>
            <person name="Nagy L.G."/>
            <person name="Koehler G."/>
            <person name="Ransdell A.S."/>
            <person name="Younus H."/>
            <person name="Chow J."/>
            <person name="Chiniquy J."/>
            <person name="Lipzen A."/>
            <person name="Tritt A."/>
            <person name="Sun H."/>
            <person name="Haridas S."/>
            <person name="LaButti K."/>
            <person name="Ohm R.A."/>
            <person name="Kues U."/>
            <person name="Blanchette R.A."/>
            <person name="Grigoriev I.V."/>
            <person name="Minto R.E."/>
            <person name="Hibbett D.S."/>
        </authorList>
    </citation>
    <scope>NUCLEOTIDE SEQUENCE [LARGE SCALE GENOMIC DNA]</scope>
    <source>
        <strain evidence="1 2">FP15055 ss-10</strain>
    </source>
</reference>
<dbReference type="STRING" id="1314674.A0A0D7BIG3"/>
<sequence>MNVANPAGGLVYVLSENGTKFSDDELTQWYEEGHGPARLTVDGYLSAQRYQAIDSQKPTWLMVYETTDAAAADSPAYAALRESAPAKDGEVLRSLSSFSRRIYNHIGTFVPPEPDPSASLPGRYLLNVEFEVTAEMEAEFNKWYEEEHMPMLARVPGWLRGRRFTFEKESPVGRGDAAGQPILKYLAIHELENNSFAETEEFKAAVSTPWRARVAEGITGKSMRTFKLTRVIEKS</sequence>
<dbReference type="EMBL" id="KN880471">
    <property type="protein sequence ID" value="KIY70237.1"/>
    <property type="molecule type" value="Genomic_DNA"/>
</dbReference>
<proteinExistence type="predicted"/>
<dbReference type="OrthoDB" id="2851338at2759"/>
<keyword evidence="2" id="KW-1185">Reference proteome</keyword>
<dbReference type="Proteomes" id="UP000054007">
    <property type="component" value="Unassembled WGS sequence"/>
</dbReference>
<dbReference type="SUPFAM" id="SSF54909">
    <property type="entry name" value="Dimeric alpha+beta barrel"/>
    <property type="match status" value="1"/>
</dbReference>
<evidence type="ECO:0000313" key="2">
    <source>
        <dbReference type="Proteomes" id="UP000054007"/>
    </source>
</evidence>
<name>A0A0D7BIG3_9AGAR</name>
<dbReference type="AlphaFoldDB" id="A0A0D7BIG3"/>
<organism evidence="1 2">
    <name type="scientific">Cylindrobasidium torrendii FP15055 ss-10</name>
    <dbReference type="NCBI Taxonomy" id="1314674"/>
    <lineage>
        <taxon>Eukaryota</taxon>
        <taxon>Fungi</taxon>
        <taxon>Dikarya</taxon>
        <taxon>Basidiomycota</taxon>
        <taxon>Agaricomycotina</taxon>
        <taxon>Agaricomycetes</taxon>
        <taxon>Agaricomycetidae</taxon>
        <taxon>Agaricales</taxon>
        <taxon>Marasmiineae</taxon>
        <taxon>Physalacriaceae</taxon>
        <taxon>Cylindrobasidium</taxon>
    </lineage>
</organism>
<protein>
    <submittedName>
        <fullName evidence="1">Uncharacterized protein</fullName>
    </submittedName>
</protein>
<dbReference type="InterPro" id="IPR011008">
    <property type="entry name" value="Dimeric_a/b-barrel"/>
</dbReference>
<dbReference type="Gene3D" id="3.30.70.100">
    <property type="match status" value="1"/>
</dbReference>
<gene>
    <name evidence="1" type="ORF">CYLTODRAFT_392388</name>
</gene>
<evidence type="ECO:0000313" key="1">
    <source>
        <dbReference type="EMBL" id="KIY70237.1"/>
    </source>
</evidence>
<accession>A0A0D7BIG3</accession>